<dbReference type="InterPro" id="IPR013780">
    <property type="entry name" value="Glyco_hydro_b"/>
</dbReference>
<evidence type="ECO:0000313" key="10">
    <source>
        <dbReference type="Proteomes" id="UP000306798"/>
    </source>
</evidence>
<dbReference type="GO" id="GO:0004556">
    <property type="term" value="F:alpha-amylase activity"/>
    <property type="evidence" value="ECO:0007669"/>
    <property type="project" value="InterPro"/>
</dbReference>
<evidence type="ECO:0000256" key="4">
    <source>
        <dbReference type="ARBA" id="ARBA00022729"/>
    </source>
</evidence>
<feature type="domain" description="BIG2" evidence="6">
    <location>
        <begin position="823"/>
        <end position="902"/>
    </location>
</feature>
<name>A0A4S4F582_9BIFI</name>
<dbReference type="SMART" id="SM00635">
    <property type="entry name" value="BID_2"/>
    <property type="match status" value="4"/>
</dbReference>
<proteinExistence type="inferred from homology"/>
<feature type="domain" description="BIG2" evidence="6">
    <location>
        <begin position="1010"/>
        <end position="1087"/>
    </location>
</feature>
<dbReference type="CDD" id="cd11315">
    <property type="entry name" value="AmyAc_bac1_AmyA"/>
    <property type="match status" value="1"/>
</dbReference>
<dbReference type="InterPro" id="IPR006047">
    <property type="entry name" value="GH13_cat_dom"/>
</dbReference>
<dbReference type="Pfam" id="PF16738">
    <property type="entry name" value="CBM26"/>
    <property type="match status" value="1"/>
</dbReference>
<dbReference type="InterPro" id="IPR006046">
    <property type="entry name" value="Alpha_amylase"/>
</dbReference>
<dbReference type="Gene3D" id="2.60.40.1180">
    <property type="entry name" value="Golgi alpha-mannosidase II"/>
    <property type="match status" value="1"/>
</dbReference>
<dbReference type="PANTHER" id="PTHR10357:SF215">
    <property type="entry name" value="ALPHA-AMYLASE 1"/>
    <property type="match status" value="1"/>
</dbReference>
<dbReference type="Gene3D" id="2.60.40.1080">
    <property type="match status" value="4"/>
</dbReference>
<dbReference type="InterPro" id="IPR008964">
    <property type="entry name" value="Invasin/intimin_cell_adhesion"/>
</dbReference>
<dbReference type="InterPro" id="IPR031965">
    <property type="entry name" value="CBM26"/>
</dbReference>
<accession>A0A4S4F582</accession>
<gene>
    <name evidence="9" type="ORF">E5991_06760</name>
</gene>
<reference evidence="9 10" key="1">
    <citation type="submission" date="2019-04" db="EMBL/GenBank/DDBJ databases">
        <title>Microbes associate with the intestines of laboratory mice.</title>
        <authorList>
            <person name="Navarre W."/>
            <person name="Wong E."/>
            <person name="Huang K.C."/>
            <person name="Tropini C."/>
            <person name="Ng K."/>
            <person name="Yu B."/>
        </authorList>
    </citation>
    <scope>NUCLEOTIDE SEQUENCE [LARGE SCALE GENOMIC DNA]</scope>
    <source>
        <strain evidence="9 10">NM87_A27A</strain>
    </source>
</reference>
<keyword evidence="4" id="KW-0732">Signal</keyword>
<evidence type="ECO:0000256" key="2">
    <source>
        <dbReference type="ARBA" id="ARBA00008061"/>
    </source>
</evidence>
<comment type="similarity">
    <text evidence="2 5">Belongs to the glycosyl hydrolase 13 family.</text>
</comment>
<dbReference type="Gene3D" id="2.60.40.10">
    <property type="entry name" value="Immunoglobulins"/>
    <property type="match status" value="4"/>
</dbReference>
<evidence type="ECO:0000256" key="5">
    <source>
        <dbReference type="RuleBase" id="RU003615"/>
    </source>
</evidence>
<dbReference type="PANTHER" id="PTHR10357">
    <property type="entry name" value="ALPHA-AMYLASE FAMILY MEMBER"/>
    <property type="match status" value="1"/>
</dbReference>
<sequence>MNFLFGVSGGCVYNEQYANGCTMIVSTEVFVRLRNIYILFLAGEHVHCRPAMWTVGDKERKVPYFWRRKGDSGMTPLSETEKKLGKSKRSGGRGFMAKAVASISALATLAGGMALGAVAAPAAYAANAPTTSYDRTLGNPTFESAREANGLAKEMNYGAILHAWMWSANTIKAHMDEIADAGYTSIQTVPMNTIKGPEHGMKFTENWYYVYQPSGTGIGNKVIGTEAEIKAMTEEAHKHGIRVIADAVINHFTADWNAIQGEWKDSSRFHTRSEGGCGDNGTAINYNNRWQVTHCHLLSLWDLNTENQTVANGMKDYLVRAVADGVDGFRYDAAKHIELPDEFQTHSPYYDTILPNGAQYQYGEVLQGDPGLNAPAYPALFNKYSTNGGGNTGSKYGGLMRAVVQDKNLDAGRVGSLQGDGVRDNQLVTWVESHDTYANTNEYSSQLSAWQIRMGWGIVGSRAGGAPLFFNRPVGSGGSNPRFAERSSLGDAGDDEWKHPEVKWVNKFRNAMEGNAEYLRNCQGNNCLMIERYKTDGNSNNDGVTVVNMDGDKNLAGMDTVLDDGEYVDQVYGGKLTVSGKKITSGSVKSGKVHVFFNASNTPRASLSVTGAKSFKTDTTQVTLNARNVNNARYTTSEGDSGSFTDGQKITIGAKSAVNTQITVKLTGTDADGNQVTASETFTKKDPNAVVSYTAYAKKPAAWNKIYAYVYVDNNAAAGNVIQNAAWPGELMTAESGACDGTADQVYEIPEDIIDQAGDDPIRVIFNNGGAGEIAGNKFPGDSATEDPDDHVDAAGLLIDGSYVWDGNITSGTWEEASCLAVTVDSVKINPSGTINLDLANGATTQLTATVAPASAANKPVKWTSSNEKVAVVKNGVVQGLVKGTATITASVGGKSDSVTVNVTGEAPVVHDTTIYYPASNFGANSTYLHYRVGTGTWTTAPGVKMEAACDGYVKYTIEGTEGGQIEFTFTNGSGQWDNNGKKNYTASGANVVVENGTVGSVAPCVTVVPVSSVSISGGSFSLKAGASRKLSATVAPSNATDRAVSWKSSNTSVATVDASGTVKAVKAGTAMVTATAGGKSASVKVTVASGYVAVSSVSISGGSFSLKAGASRKLSATVAPSNATDRAVSWKSSNTSVATVDASGTVKAVKAGTAMVTATAGGKSASVKVTVASGYVAVSSVSISGGSFSLKAGASRKLSATVAPSNATDRAVSWKSSNTSVATVDASGTVKAVKAGTAMVTATAGGKSASVTVTVTAGSPSQVSTVYYKPSKAPKQAPLLWYRVDGGAARSVRMASSCDGWYSVKLTVAQGAQLKLVFEVDGVMDNNGKSNGVANGYVGSGAVLAVSAGKLSSTAPSCGSLSSTTVYYRPTVASLSAPSLWYRVDGGSSRKAAMSLACDGWYSASVQAPASAKLKLVFEVNGVMDNNGMTNGVTNGYVGSGSTIAVSNGNILTGVIPNCAVRK</sequence>
<dbReference type="PRINTS" id="PR00110">
    <property type="entry name" value="ALPHAAMYLASE"/>
</dbReference>
<dbReference type="InterPro" id="IPR013783">
    <property type="entry name" value="Ig-like_fold"/>
</dbReference>
<feature type="domain" description="Carbohydrate binding module family 25" evidence="8">
    <location>
        <begin position="1262"/>
        <end position="1338"/>
    </location>
</feature>
<feature type="domain" description="Glycosyl hydrolase family 13 catalytic" evidence="7">
    <location>
        <begin position="158"/>
        <end position="509"/>
    </location>
</feature>
<comment type="caution">
    <text evidence="9">The sequence shown here is derived from an EMBL/GenBank/DDBJ whole genome shotgun (WGS) entry which is preliminary data.</text>
</comment>
<dbReference type="Proteomes" id="UP000306798">
    <property type="component" value="Unassembled WGS sequence"/>
</dbReference>
<dbReference type="Pfam" id="PF03423">
    <property type="entry name" value="CBM_25"/>
    <property type="match status" value="1"/>
</dbReference>
<dbReference type="InterPro" id="IPR017853">
    <property type="entry name" value="GH"/>
</dbReference>
<dbReference type="SMART" id="SM01066">
    <property type="entry name" value="CBM_25"/>
    <property type="match status" value="2"/>
</dbReference>
<dbReference type="Gene3D" id="3.20.20.80">
    <property type="entry name" value="Glycosidases"/>
    <property type="match status" value="1"/>
</dbReference>
<feature type="domain" description="BIG2" evidence="6">
    <location>
        <begin position="1094"/>
        <end position="1171"/>
    </location>
</feature>
<dbReference type="SUPFAM" id="SSF51011">
    <property type="entry name" value="Glycosyl hydrolase domain"/>
    <property type="match status" value="1"/>
</dbReference>
<dbReference type="Pfam" id="PF00128">
    <property type="entry name" value="Alpha-amylase"/>
    <property type="match status" value="1"/>
</dbReference>
<dbReference type="InterPro" id="IPR003343">
    <property type="entry name" value="Big_2"/>
</dbReference>
<evidence type="ECO:0000256" key="3">
    <source>
        <dbReference type="ARBA" id="ARBA00022723"/>
    </source>
</evidence>
<feature type="domain" description="Carbohydrate binding module family 25" evidence="8">
    <location>
        <begin position="910"/>
        <end position="990"/>
    </location>
</feature>
<evidence type="ECO:0000259" key="7">
    <source>
        <dbReference type="SMART" id="SM00642"/>
    </source>
</evidence>
<dbReference type="GO" id="GO:0046872">
    <property type="term" value="F:metal ion binding"/>
    <property type="evidence" value="ECO:0007669"/>
    <property type="project" value="UniProtKB-KW"/>
</dbReference>
<protein>
    <submittedName>
        <fullName evidence="9">Starch-binding protein</fullName>
    </submittedName>
</protein>
<dbReference type="SMART" id="SM00642">
    <property type="entry name" value="Aamy"/>
    <property type="match status" value="1"/>
</dbReference>
<dbReference type="Pfam" id="PF02368">
    <property type="entry name" value="Big_2"/>
    <property type="match status" value="4"/>
</dbReference>
<dbReference type="EMBL" id="SSTF01000019">
    <property type="protein sequence ID" value="THG24901.1"/>
    <property type="molecule type" value="Genomic_DNA"/>
</dbReference>
<dbReference type="SUPFAM" id="SSF49373">
    <property type="entry name" value="Invasin/intimin cell-adhesion fragments"/>
    <property type="match status" value="4"/>
</dbReference>
<dbReference type="InterPro" id="IPR005085">
    <property type="entry name" value="CBM25"/>
</dbReference>
<evidence type="ECO:0000256" key="1">
    <source>
        <dbReference type="ARBA" id="ARBA00001913"/>
    </source>
</evidence>
<keyword evidence="3" id="KW-0479">Metal-binding</keyword>
<organism evidence="9 10">
    <name type="scientific">Bifidobacterium pseudolongum</name>
    <dbReference type="NCBI Taxonomy" id="1694"/>
    <lineage>
        <taxon>Bacteria</taxon>
        <taxon>Bacillati</taxon>
        <taxon>Actinomycetota</taxon>
        <taxon>Actinomycetes</taxon>
        <taxon>Bifidobacteriales</taxon>
        <taxon>Bifidobacteriaceae</taxon>
        <taxon>Bifidobacterium</taxon>
    </lineage>
</organism>
<feature type="domain" description="BIG2" evidence="6">
    <location>
        <begin position="1178"/>
        <end position="1255"/>
    </location>
</feature>
<dbReference type="GO" id="GO:2001070">
    <property type="term" value="F:starch binding"/>
    <property type="evidence" value="ECO:0007669"/>
    <property type="project" value="InterPro"/>
</dbReference>
<evidence type="ECO:0000313" key="9">
    <source>
        <dbReference type="EMBL" id="THG24901.1"/>
    </source>
</evidence>
<evidence type="ECO:0000259" key="6">
    <source>
        <dbReference type="SMART" id="SM00635"/>
    </source>
</evidence>
<dbReference type="SUPFAM" id="SSF51445">
    <property type="entry name" value="(Trans)glycosidases"/>
    <property type="match status" value="1"/>
</dbReference>
<comment type="cofactor">
    <cofactor evidence="1">
        <name>Ca(2+)</name>
        <dbReference type="ChEBI" id="CHEBI:29108"/>
    </cofactor>
</comment>
<dbReference type="GO" id="GO:0005975">
    <property type="term" value="P:carbohydrate metabolic process"/>
    <property type="evidence" value="ECO:0007669"/>
    <property type="project" value="InterPro"/>
</dbReference>
<evidence type="ECO:0000259" key="8">
    <source>
        <dbReference type="SMART" id="SM01066"/>
    </source>
</evidence>